<name>A0ABQ2RTX4_9DEIO</name>
<sequence>MNERDTNPAKDHPAKDQRSPQGGSKDTDDLSSVKDVQKTGMQEHARQVDQTPDDVTGANDGMQPGIRNH</sequence>
<gene>
    <name evidence="2" type="ORF">GCM10008959_30940</name>
</gene>
<dbReference type="EMBL" id="BMQM01000024">
    <property type="protein sequence ID" value="GGR66553.1"/>
    <property type="molecule type" value="Genomic_DNA"/>
</dbReference>
<dbReference type="RefSeq" id="WP_189065899.1">
    <property type="nucleotide sequence ID" value="NZ_BMQM01000024.1"/>
</dbReference>
<reference evidence="3" key="1">
    <citation type="journal article" date="2019" name="Int. J. Syst. Evol. Microbiol.">
        <title>The Global Catalogue of Microorganisms (GCM) 10K type strain sequencing project: providing services to taxonomists for standard genome sequencing and annotation.</title>
        <authorList>
            <consortium name="The Broad Institute Genomics Platform"/>
            <consortium name="The Broad Institute Genome Sequencing Center for Infectious Disease"/>
            <person name="Wu L."/>
            <person name="Ma J."/>
        </authorList>
    </citation>
    <scope>NUCLEOTIDE SEQUENCE [LARGE SCALE GENOMIC DNA]</scope>
    <source>
        <strain evidence="3">JCM 31404</strain>
    </source>
</reference>
<evidence type="ECO:0000313" key="3">
    <source>
        <dbReference type="Proteomes" id="UP000634308"/>
    </source>
</evidence>
<protein>
    <submittedName>
        <fullName evidence="2">Uncharacterized protein</fullName>
    </submittedName>
</protein>
<proteinExistence type="predicted"/>
<evidence type="ECO:0000256" key="1">
    <source>
        <dbReference type="SAM" id="MobiDB-lite"/>
    </source>
</evidence>
<comment type="caution">
    <text evidence="2">The sequence shown here is derived from an EMBL/GenBank/DDBJ whole genome shotgun (WGS) entry which is preliminary data.</text>
</comment>
<feature type="compositionally biased region" description="Basic and acidic residues" evidence="1">
    <location>
        <begin position="25"/>
        <end position="47"/>
    </location>
</feature>
<feature type="compositionally biased region" description="Basic and acidic residues" evidence="1">
    <location>
        <begin position="1"/>
        <end position="18"/>
    </location>
</feature>
<keyword evidence="3" id="KW-1185">Reference proteome</keyword>
<organism evidence="2 3">
    <name type="scientific">Deinococcus seoulensis</name>
    <dbReference type="NCBI Taxonomy" id="1837379"/>
    <lineage>
        <taxon>Bacteria</taxon>
        <taxon>Thermotogati</taxon>
        <taxon>Deinococcota</taxon>
        <taxon>Deinococci</taxon>
        <taxon>Deinococcales</taxon>
        <taxon>Deinococcaceae</taxon>
        <taxon>Deinococcus</taxon>
    </lineage>
</organism>
<accession>A0ABQ2RTX4</accession>
<evidence type="ECO:0000313" key="2">
    <source>
        <dbReference type="EMBL" id="GGR66553.1"/>
    </source>
</evidence>
<feature type="region of interest" description="Disordered" evidence="1">
    <location>
        <begin position="1"/>
        <end position="69"/>
    </location>
</feature>
<dbReference type="Proteomes" id="UP000634308">
    <property type="component" value="Unassembled WGS sequence"/>
</dbReference>